<dbReference type="InterPro" id="IPR009206">
    <property type="entry name" value="Nucleotidase_putative"/>
</dbReference>
<reference evidence="4 5" key="1">
    <citation type="submission" date="2020-08" db="EMBL/GenBank/DDBJ databases">
        <title>A Genomic Blueprint of the Chicken Gut Microbiome.</title>
        <authorList>
            <person name="Gilroy R."/>
            <person name="Ravi A."/>
            <person name="Getino M."/>
            <person name="Pursley I."/>
            <person name="Horton D.L."/>
            <person name="Alikhan N.-F."/>
            <person name="Baker D."/>
            <person name="Gharbi K."/>
            <person name="Hall N."/>
            <person name="Watson M."/>
            <person name="Adriaenssens E.M."/>
            <person name="Foster-Nyarko E."/>
            <person name="Jarju S."/>
            <person name="Secka A."/>
            <person name="Antonio M."/>
            <person name="Oren A."/>
            <person name="Chaudhuri R."/>
            <person name="La Ragione R.M."/>
            <person name="Hildebrand F."/>
            <person name="Pallen M.J."/>
        </authorList>
    </citation>
    <scope>NUCLEOTIDE SEQUENCE [LARGE SCALE GENOMIC DNA]</scope>
    <source>
        <strain evidence="4 5">Sa3CUA8</strain>
    </source>
</reference>
<evidence type="ECO:0000313" key="5">
    <source>
        <dbReference type="Proteomes" id="UP000659496"/>
    </source>
</evidence>
<gene>
    <name evidence="4" type="ORF">H9659_00630</name>
</gene>
<dbReference type="InterPro" id="IPR052419">
    <property type="entry name" value="5_3-deoxyribonucleotidase-like"/>
</dbReference>
<dbReference type="Pfam" id="PF06941">
    <property type="entry name" value="NT5C"/>
    <property type="match status" value="1"/>
</dbReference>
<dbReference type="Proteomes" id="UP000659496">
    <property type="component" value="Unassembled WGS sequence"/>
</dbReference>
<dbReference type="PANTHER" id="PTHR35134:SF2">
    <property type="entry name" value="NUCLEOTIDASE YQFW-RELATED"/>
    <property type="match status" value="1"/>
</dbReference>
<organism evidence="4 5">
    <name type="scientific">Sporosarcina gallistercoris</name>
    <dbReference type="NCBI Taxonomy" id="2762245"/>
    <lineage>
        <taxon>Bacteria</taxon>
        <taxon>Bacillati</taxon>
        <taxon>Bacillota</taxon>
        <taxon>Bacilli</taxon>
        <taxon>Bacillales</taxon>
        <taxon>Caryophanaceae</taxon>
        <taxon>Sporosarcina</taxon>
    </lineage>
</organism>
<dbReference type="InterPro" id="IPR010708">
    <property type="entry name" value="5'(3')-deoxyribonucleotidase"/>
</dbReference>
<comment type="caution">
    <text evidence="4">The sequence shown here is derived from an EMBL/GenBank/DDBJ whole genome shotgun (WGS) entry which is preliminary data.</text>
</comment>
<dbReference type="EC" id="3.1.3.-" evidence="3"/>
<keyword evidence="2 3" id="KW-0378">Hydrolase</keyword>
<accession>A0ABR8PF82</accession>
<name>A0ABR8PF82_9BACL</name>
<dbReference type="InterPro" id="IPR036412">
    <property type="entry name" value="HAD-like_sf"/>
</dbReference>
<comment type="similarity">
    <text evidence="1 3">Belongs to the 5'(3')-deoxyribonucleotidase family.</text>
</comment>
<dbReference type="RefSeq" id="WP_191687995.1">
    <property type="nucleotide sequence ID" value="NZ_JACSQY010000001.1"/>
</dbReference>
<protein>
    <recommendedName>
        <fullName evidence="3">Nucleotidase</fullName>
        <ecNumber evidence="3">3.1.3.-</ecNumber>
    </recommendedName>
</protein>
<dbReference type="PANTHER" id="PTHR35134">
    <property type="entry name" value="NUCLEOTIDASE YQFW-RELATED"/>
    <property type="match status" value="1"/>
</dbReference>
<evidence type="ECO:0000256" key="2">
    <source>
        <dbReference type="ARBA" id="ARBA00022801"/>
    </source>
</evidence>
<evidence type="ECO:0000256" key="3">
    <source>
        <dbReference type="PIRNR" id="PIRNR021362"/>
    </source>
</evidence>
<evidence type="ECO:0000256" key="1">
    <source>
        <dbReference type="ARBA" id="ARBA00009589"/>
    </source>
</evidence>
<evidence type="ECO:0000313" key="4">
    <source>
        <dbReference type="EMBL" id="MBD7906833.1"/>
    </source>
</evidence>
<dbReference type="SUPFAM" id="SSF56784">
    <property type="entry name" value="HAD-like"/>
    <property type="match status" value="1"/>
</dbReference>
<dbReference type="Gene3D" id="3.40.50.1000">
    <property type="entry name" value="HAD superfamily/HAD-like"/>
    <property type="match status" value="1"/>
</dbReference>
<dbReference type="PIRSF" id="PIRSF021362">
    <property type="entry name" value="UCP021362_HAD"/>
    <property type="match status" value="1"/>
</dbReference>
<sequence length="194" mass="22810">MKKYRFGIDIDGTVTTPSSLLPHINKKFGCELVLEDIKEYDLTTAFDVDPAEFYKWYKEAEAEICLTSATQEQAKQFLMDWQKQQAELYYISARGSEVMDATMEWFEREQLPYDHVELIGSHRKIETARKFGTDVFFEDKHDNAVDLHEELDIPVILFDTPYNRDPIPKGVIRVNNWNEANEWIQHNFFTTSVK</sequence>
<dbReference type="InterPro" id="IPR023214">
    <property type="entry name" value="HAD_sf"/>
</dbReference>
<dbReference type="EMBL" id="JACSQY010000001">
    <property type="protein sequence ID" value="MBD7906833.1"/>
    <property type="molecule type" value="Genomic_DNA"/>
</dbReference>
<proteinExistence type="inferred from homology"/>
<keyword evidence="5" id="KW-1185">Reference proteome</keyword>